<keyword evidence="3" id="KW-0808">Transferase</keyword>
<dbReference type="PANTHER" id="PTHR42926:SF1">
    <property type="entry name" value="CIRCADIAN CLOCK OSCILLATOR PROTEIN KAIC 1"/>
    <property type="match status" value="1"/>
</dbReference>
<dbReference type="OrthoDB" id="9783783at2"/>
<dbReference type="EMBL" id="CP015641">
    <property type="protein sequence ID" value="ANF26779.1"/>
    <property type="molecule type" value="Genomic_DNA"/>
</dbReference>
<dbReference type="PANTHER" id="PTHR42926">
    <property type="match status" value="1"/>
</dbReference>
<evidence type="ECO:0000313" key="8">
    <source>
        <dbReference type="EMBL" id="ANF26779.1"/>
    </source>
</evidence>
<dbReference type="InterPro" id="IPR003593">
    <property type="entry name" value="AAA+_ATPase"/>
</dbReference>
<dbReference type="Pfam" id="PF06745">
    <property type="entry name" value="ATPase"/>
    <property type="match status" value="2"/>
</dbReference>
<reference evidence="8 9" key="1">
    <citation type="submission" date="2016-05" db="EMBL/GenBank/DDBJ databases">
        <title>Genome sequence of Pseudomonas stutzeri 273 and identification of the exopolysaccharide biosynthesis locus.</title>
        <authorList>
            <person name="Wu S."/>
            <person name="Sun C."/>
        </authorList>
    </citation>
    <scope>NUCLEOTIDE SEQUENCE [LARGE SCALE GENOMIC DNA]</scope>
    <source>
        <strain evidence="8 9">273</strain>
    </source>
</reference>
<keyword evidence="2" id="KW-0597">Phosphoprotein</keyword>
<dbReference type="AlphaFoldDB" id="A0A172WU63"/>
<name>A0A172WU63_STUST</name>
<evidence type="ECO:0000256" key="3">
    <source>
        <dbReference type="ARBA" id="ARBA00022679"/>
    </source>
</evidence>
<dbReference type="GO" id="GO:0016787">
    <property type="term" value="F:hydrolase activity"/>
    <property type="evidence" value="ECO:0007669"/>
    <property type="project" value="UniProtKB-KW"/>
</dbReference>
<dbReference type="PROSITE" id="PS51146">
    <property type="entry name" value="KAIC"/>
    <property type="match status" value="1"/>
</dbReference>
<dbReference type="Gene3D" id="3.40.50.300">
    <property type="entry name" value="P-loop containing nucleotide triphosphate hydrolases"/>
    <property type="match status" value="2"/>
</dbReference>
<evidence type="ECO:0000256" key="1">
    <source>
        <dbReference type="ARBA" id="ARBA00012513"/>
    </source>
</evidence>
<keyword evidence="5" id="KW-0418">Kinase</keyword>
<proteinExistence type="predicted"/>
<dbReference type="GO" id="GO:0005524">
    <property type="term" value="F:ATP binding"/>
    <property type="evidence" value="ECO:0007669"/>
    <property type="project" value="InterPro"/>
</dbReference>
<evidence type="ECO:0000256" key="4">
    <source>
        <dbReference type="ARBA" id="ARBA00022737"/>
    </source>
</evidence>
<dbReference type="RefSeq" id="WP_045428334.1">
    <property type="nucleotide sequence ID" value="NZ_CP015641.1"/>
</dbReference>
<dbReference type="PIRSF" id="PIRSF039117">
    <property type="entry name" value="KaiC"/>
    <property type="match status" value="1"/>
</dbReference>
<dbReference type="InterPro" id="IPR027417">
    <property type="entry name" value="P-loop_NTPase"/>
</dbReference>
<dbReference type="InterPro" id="IPR010624">
    <property type="entry name" value="KaiC_dom"/>
</dbReference>
<gene>
    <name evidence="8" type="ORF">PS273GM_17335</name>
</gene>
<dbReference type="eggNOG" id="COG0467">
    <property type="taxonomic scope" value="Bacteria"/>
</dbReference>
<dbReference type="InterPro" id="IPR014774">
    <property type="entry name" value="KaiC-like_dom"/>
</dbReference>
<dbReference type="InterPro" id="IPR030665">
    <property type="entry name" value="KaiC"/>
</dbReference>
<feature type="domain" description="KaiC" evidence="7">
    <location>
        <begin position="247"/>
        <end position="480"/>
    </location>
</feature>
<dbReference type="Proteomes" id="UP000077787">
    <property type="component" value="Chromosome"/>
</dbReference>
<evidence type="ECO:0000256" key="5">
    <source>
        <dbReference type="ARBA" id="ARBA00022777"/>
    </source>
</evidence>
<accession>A0A172WU63</accession>
<dbReference type="SMART" id="SM00382">
    <property type="entry name" value="AAA"/>
    <property type="match status" value="2"/>
</dbReference>
<dbReference type="EC" id="2.7.11.1" evidence="1"/>
<evidence type="ECO:0000256" key="2">
    <source>
        <dbReference type="ARBA" id="ARBA00022553"/>
    </source>
</evidence>
<evidence type="ECO:0000256" key="6">
    <source>
        <dbReference type="ARBA" id="ARBA00022801"/>
    </source>
</evidence>
<evidence type="ECO:0000259" key="7">
    <source>
        <dbReference type="PROSITE" id="PS51146"/>
    </source>
</evidence>
<keyword evidence="4" id="KW-0677">Repeat</keyword>
<keyword evidence="6" id="KW-0378">Hydrolase</keyword>
<dbReference type="GO" id="GO:0004674">
    <property type="term" value="F:protein serine/threonine kinase activity"/>
    <property type="evidence" value="ECO:0007669"/>
    <property type="project" value="UniProtKB-EC"/>
</dbReference>
<sequence length="492" mass="54244">MTDNSTYSPTAPTHVPTGVPGLDAVLKGGLLPRAVYIVQGGPGEGKTILANQICYSWAARGERSLYVTLLAETHHRLLRHLQNMRFMDNQFAGTSVVYESAFDILRTDGLEGILRYLTRNGKRQQASLIVIDGLFALEENAASERAFREFINDLSIYADVVGCTILLLTNSKRDSGSPEFTMVDGWLHLGSDEDQFRTYRYLQVRKFRGSDFISGRHMTSITSDGFRVFPRLEAVTGDLQSANMRDERLSTGVAGLDDIIQGGIPFSSTTLLVGPTGVGKTTLGLSFICESSEAEPGLIFGFYEDAHRLRRRAKALGLELGAMIDSGVVEVVHHSPTELLQDQLAEEIIEEVRRRGVKRLFIDGIDAFKQAAVNEQRLGRFVSTLTAILRCEGVTTVFSAELAEIVGGEHGLQFAAVSAIAENIILLRYAELESRLYRTLAILKMRESGFDPYVYEFYLGEGGFKLGGRMERTEGVVTGQPHRQTLTGGRDA</sequence>
<dbReference type="InterPro" id="IPR051347">
    <property type="entry name" value="Circadian_clock_KaiC-rel"/>
</dbReference>
<dbReference type="SUPFAM" id="SSF52540">
    <property type="entry name" value="P-loop containing nucleoside triphosphate hydrolases"/>
    <property type="match status" value="2"/>
</dbReference>
<evidence type="ECO:0000313" key="9">
    <source>
        <dbReference type="Proteomes" id="UP000077787"/>
    </source>
</evidence>
<organism evidence="8 9">
    <name type="scientific">Stutzerimonas stutzeri</name>
    <name type="common">Pseudomonas stutzeri</name>
    <dbReference type="NCBI Taxonomy" id="316"/>
    <lineage>
        <taxon>Bacteria</taxon>
        <taxon>Pseudomonadati</taxon>
        <taxon>Pseudomonadota</taxon>
        <taxon>Gammaproteobacteria</taxon>
        <taxon>Pseudomonadales</taxon>
        <taxon>Pseudomonadaceae</taxon>
        <taxon>Stutzerimonas</taxon>
    </lineage>
</organism>
<protein>
    <recommendedName>
        <fullName evidence="1">non-specific serine/threonine protein kinase</fullName>
        <ecNumber evidence="1">2.7.11.1</ecNumber>
    </recommendedName>
</protein>